<feature type="transmembrane region" description="Helical" evidence="14">
    <location>
        <begin position="669"/>
        <end position="687"/>
    </location>
</feature>
<evidence type="ECO:0000256" key="10">
    <source>
        <dbReference type="ARBA" id="ARBA00023201"/>
    </source>
</evidence>
<comment type="similarity">
    <text evidence="2">Belongs to the unc-93 family.</text>
</comment>
<proteinExistence type="inferred from homology"/>
<dbReference type="Pfam" id="PF00858">
    <property type="entry name" value="ASC"/>
    <property type="match status" value="1"/>
</dbReference>
<feature type="transmembrane region" description="Helical" evidence="14">
    <location>
        <begin position="58"/>
        <end position="79"/>
    </location>
</feature>
<dbReference type="SUPFAM" id="SSF103473">
    <property type="entry name" value="MFS general substrate transporter"/>
    <property type="match status" value="1"/>
</dbReference>
<keyword evidence="8 12" id="KW-0406">Ion transport</keyword>
<evidence type="ECO:0000256" key="3">
    <source>
        <dbReference type="ARBA" id="ARBA00022448"/>
    </source>
</evidence>
<evidence type="ECO:0000256" key="11">
    <source>
        <dbReference type="ARBA" id="ARBA00023303"/>
    </source>
</evidence>
<feature type="transmembrane region" description="Helical" evidence="14">
    <location>
        <begin position="543"/>
        <end position="566"/>
    </location>
</feature>
<keyword evidence="6 14" id="KW-1133">Transmembrane helix</keyword>
<keyword evidence="7" id="KW-0915">Sodium</keyword>
<evidence type="ECO:0000256" key="8">
    <source>
        <dbReference type="ARBA" id="ARBA00023065"/>
    </source>
</evidence>
<dbReference type="AlphaFoldDB" id="A0A1I8I9S9"/>
<keyword evidence="5 12" id="KW-0812">Transmembrane</keyword>
<reference evidence="16" key="1">
    <citation type="submission" date="2016-11" db="UniProtKB">
        <authorList>
            <consortium name="WormBaseParasite"/>
        </authorList>
    </citation>
    <scope>IDENTIFICATION</scope>
</reference>
<dbReference type="GO" id="GO:0055120">
    <property type="term" value="C:striated muscle dense body"/>
    <property type="evidence" value="ECO:0007669"/>
    <property type="project" value="TreeGrafter"/>
</dbReference>
<evidence type="ECO:0000256" key="9">
    <source>
        <dbReference type="ARBA" id="ARBA00023136"/>
    </source>
</evidence>
<dbReference type="Gene3D" id="1.10.287.770">
    <property type="entry name" value="YojJ-like"/>
    <property type="match status" value="1"/>
</dbReference>
<dbReference type="Proteomes" id="UP000095280">
    <property type="component" value="Unplaced"/>
</dbReference>
<keyword evidence="11 12" id="KW-0407">Ion channel</keyword>
<dbReference type="WBParaSite" id="maker-uti_cns_0010882-snap-gene-0.5-mRNA-1">
    <property type="protein sequence ID" value="maker-uti_cns_0010882-snap-gene-0.5-mRNA-1"/>
    <property type="gene ID" value="maker-uti_cns_0010882-snap-gene-0.5"/>
</dbReference>
<evidence type="ECO:0000256" key="7">
    <source>
        <dbReference type="ARBA" id="ARBA00023053"/>
    </source>
</evidence>
<dbReference type="InterPro" id="IPR036259">
    <property type="entry name" value="MFS_trans_sf"/>
</dbReference>
<keyword evidence="9 14" id="KW-0472">Membrane</keyword>
<feature type="region of interest" description="Disordered" evidence="13">
    <location>
        <begin position="1"/>
        <end position="32"/>
    </location>
</feature>
<evidence type="ECO:0000256" key="1">
    <source>
        <dbReference type="ARBA" id="ARBA00004141"/>
    </source>
</evidence>
<feature type="transmembrane region" description="Helical" evidence="14">
    <location>
        <begin position="782"/>
        <end position="803"/>
    </location>
</feature>
<keyword evidence="15" id="KW-1185">Reference proteome</keyword>
<dbReference type="PRINTS" id="PR01078">
    <property type="entry name" value="AMINACHANNEL"/>
</dbReference>
<dbReference type="PANTHER" id="PTHR19444:SF11">
    <property type="entry name" value="UNC93-LIKE PROTEIN"/>
    <property type="match status" value="1"/>
</dbReference>
<dbReference type="GO" id="GO:0005886">
    <property type="term" value="C:plasma membrane"/>
    <property type="evidence" value="ECO:0007669"/>
    <property type="project" value="TreeGrafter"/>
</dbReference>
<evidence type="ECO:0000313" key="16">
    <source>
        <dbReference type="WBParaSite" id="maker-uti_cns_0010882-snap-gene-0.5-mRNA-1"/>
    </source>
</evidence>
<dbReference type="PANTHER" id="PTHR19444">
    <property type="entry name" value="UNC-93 RELATED"/>
    <property type="match status" value="1"/>
</dbReference>
<dbReference type="GO" id="GO:0005272">
    <property type="term" value="F:sodium channel activity"/>
    <property type="evidence" value="ECO:0007669"/>
    <property type="project" value="UniProtKB-KW"/>
</dbReference>
<keyword evidence="10 12" id="KW-0739">Sodium transport</keyword>
<dbReference type="InterPro" id="IPR001873">
    <property type="entry name" value="ENaC"/>
</dbReference>
<evidence type="ECO:0000256" key="4">
    <source>
        <dbReference type="ARBA" id="ARBA00022461"/>
    </source>
</evidence>
<evidence type="ECO:0000256" key="13">
    <source>
        <dbReference type="SAM" id="MobiDB-lite"/>
    </source>
</evidence>
<feature type="transmembrane region" description="Helical" evidence="14">
    <location>
        <begin position="708"/>
        <end position="729"/>
    </location>
</feature>
<evidence type="ECO:0000256" key="2">
    <source>
        <dbReference type="ARBA" id="ARBA00009172"/>
    </source>
</evidence>
<dbReference type="GO" id="GO:0043266">
    <property type="term" value="P:regulation of potassium ion transport"/>
    <property type="evidence" value="ECO:0007669"/>
    <property type="project" value="TreeGrafter"/>
</dbReference>
<dbReference type="GO" id="GO:0015459">
    <property type="term" value="F:potassium channel regulator activity"/>
    <property type="evidence" value="ECO:0007669"/>
    <property type="project" value="TreeGrafter"/>
</dbReference>
<comment type="similarity">
    <text evidence="12">Belongs to the amiloride-sensitive sodium channel (TC 1.A.6) family.</text>
</comment>
<evidence type="ECO:0000313" key="15">
    <source>
        <dbReference type="Proteomes" id="UP000095280"/>
    </source>
</evidence>
<sequence length="804" mass="89062">MDEIKKENAAQSGITGDEPQDSDKKPSQEDGNGSAGIVSEFFVTTTAHGFLHIVQNSIYLRIVWALLIVIAFGGFGLHLSTLVEKYLSYPLTTEIRYSEVEFEFPDVTVCLTTKYRHCLNIDVRDPRIGLVTNSTVPSLGNYNFWSALNNTFTFWKQAYGLKDDLLIKYSTVGMRSYTYEINITNRRTDIATGIEYKQKALNLDNVVAYDDPELFRCATVRPKNRAINSVNDAMGLILSIFDQYIGNKTTPLIDRAWVAGVRVTLSEPNARPNLINSFIVPPGTIKHTKVSMTRQEKRKTPKQDCYESSNDLPIQVLNPDGTLSSYRYTQSDCRELELQKYVMRKCGCVSNFKLVPAEFKSLSGSLKYCLDLDPTILKAKKIFLANSSSNGSQTLLVEKFDSSVVPMELILAQTGFRAQHECHLKALGDFVASAETCPPSCVAYTYQAYSSESLWPFQIDQYFAERILNLFQSAYNYSLEKGLPVPLFKCFEAGATITSRDYWKMIGYFNRVVISSNSLRGTQYQEKESYPLAGLFSNMGGILGLYVGVSVISVCEFLEFLTLLTVHWKAIVNSPSKAWVFCRVICVAISFVLLLSSYYGIKFMQSSINAQQGLGTASLAVVYASVLFSSLVLANPLVETIGPKHCLSFAMLGYMSYIAFNAYPSFYTLIPASLIVGLCSAPLWASMARYNMQLASLYSAATGGGKSLAASSALVFGLFYAISNTSYVWGNLISYLTLRTENRPVNASSGSNSSAELRCGSRFCPSNLESGSRIVRPTEERLHIMVGCFLASSAAAALIVTFLV</sequence>
<keyword evidence="3 12" id="KW-0813">Transport</keyword>
<feature type="transmembrane region" description="Helical" evidence="14">
    <location>
        <begin position="613"/>
        <end position="634"/>
    </location>
</feature>
<dbReference type="InterPro" id="IPR051951">
    <property type="entry name" value="UNC-93_regulatory"/>
</dbReference>
<name>A0A1I8I9S9_9PLAT</name>
<evidence type="ECO:0000256" key="14">
    <source>
        <dbReference type="SAM" id="Phobius"/>
    </source>
</evidence>
<evidence type="ECO:0000256" key="5">
    <source>
        <dbReference type="ARBA" id="ARBA00022692"/>
    </source>
</evidence>
<keyword evidence="4 12" id="KW-0894">Sodium channel</keyword>
<organism evidence="15 16">
    <name type="scientific">Macrostomum lignano</name>
    <dbReference type="NCBI Taxonomy" id="282301"/>
    <lineage>
        <taxon>Eukaryota</taxon>
        <taxon>Metazoa</taxon>
        <taxon>Spiralia</taxon>
        <taxon>Lophotrochozoa</taxon>
        <taxon>Platyhelminthes</taxon>
        <taxon>Rhabditophora</taxon>
        <taxon>Macrostomorpha</taxon>
        <taxon>Macrostomida</taxon>
        <taxon>Macrostomidae</taxon>
        <taxon>Macrostomum</taxon>
    </lineage>
</organism>
<dbReference type="GO" id="GO:0006937">
    <property type="term" value="P:regulation of muscle contraction"/>
    <property type="evidence" value="ECO:0007669"/>
    <property type="project" value="TreeGrafter"/>
</dbReference>
<comment type="subcellular location">
    <subcellularLocation>
        <location evidence="1">Membrane</location>
        <topology evidence="1">Multi-pass membrane protein</topology>
    </subcellularLocation>
</comment>
<accession>A0A1I8I9S9</accession>
<evidence type="ECO:0000256" key="6">
    <source>
        <dbReference type="ARBA" id="ARBA00022989"/>
    </source>
</evidence>
<feature type="transmembrane region" description="Helical" evidence="14">
    <location>
        <begin position="578"/>
        <end position="601"/>
    </location>
</feature>
<evidence type="ECO:0000256" key="12">
    <source>
        <dbReference type="RuleBase" id="RU000679"/>
    </source>
</evidence>
<protein>
    <submittedName>
        <fullName evidence="16">Amiloride-sensitive sodium channel</fullName>
    </submittedName>
</protein>